<accession>A0AAD3H2A3</accession>
<comment type="caution">
    <text evidence="2">The sequence shown here is derived from an EMBL/GenBank/DDBJ whole genome shotgun (WGS) entry which is preliminary data.</text>
</comment>
<dbReference type="PANTHER" id="PTHR36776">
    <property type="entry name" value="EXPRESSED PROTEIN"/>
    <property type="match status" value="1"/>
</dbReference>
<reference evidence="2 3" key="1">
    <citation type="journal article" date="2021" name="Sci. Rep.">
        <title>The genome of the diatom Chaetoceros tenuissimus carries an ancient integrated fragment of an extant virus.</title>
        <authorList>
            <person name="Hongo Y."/>
            <person name="Kimura K."/>
            <person name="Takaki Y."/>
            <person name="Yoshida Y."/>
            <person name="Baba S."/>
            <person name="Kobayashi G."/>
            <person name="Nagasaki K."/>
            <person name="Hano T."/>
            <person name="Tomaru Y."/>
        </authorList>
    </citation>
    <scope>NUCLEOTIDE SEQUENCE [LARGE SCALE GENOMIC DNA]</scope>
    <source>
        <strain evidence="2 3">NIES-3715</strain>
    </source>
</reference>
<feature type="signal peptide" evidence="1">
    <location>
        <begin position="1"/>
        <end position="22"/>
    </location>
</feature>
<dbReference type="AlphaFoldDB" id="A0AAD3H2A3"/>
<evidence type="ECO:0000313" key="2">
    <source>
        <dbReference type="EMBL" id="GFH47269.1"/>
    </source>
</evidence>
<evidence type="ECO:0000256" key="1">
    <source>
        <dbReference type="SAM" id="SignalP"/>
    </source>
</evidence>
<evidence type="ECO:0000313" key="3">
    <source>
        <dbReference type="Proteomes" id="UP001054902"/>
    </source>
</evidence>
<dbReference type="PANTHER" id="PTHR36776:SF1">
    <property type="entry name" value="EXPRESSED PROTEIN"/>
    <property type="match status" value="1"/>
</dbReference>
<dbReference type="EMBL" id="BLLK01000022">
    <property type="protein sequence ID" value="GFH47269.1"/>
    <property type="molecule type" value="Genomic_DNA"/>
</dbReference>
<organism evidence="2 3">
    <name type="scientific">Chaetoceros tenuissimus</name>
    <dbReference type="NCBI Taxonomy" id="426638"/>
    <lineage>
        <taxon>Eukaryota</taxon>
        <taxon>Sar</taxon>
        <taxon>Stramenopiles</taxon>
        <taxon>Ochrophyta</taxon>
        <taxon>Bacillariophyta</taxon>
        <taxon>Coscinodiscophyceae</taxon>
        <taxon>Chaetocerotophycidae</taxon>
        <taxon>Chaetocerotales</taxon>
        <taxon>Chaetocerotaceae</taxon>
        <taxon>Chaetoceros</taxon>
    </lineage>
</organism>
<sequence length="157" mass="17600">MNLVTIASSVILFLSLVKDVAAFAVLPSKCVQPRSTCLNAIEVMNVADLDDHEAEGTRLSKSVAGWLDREWMTQEVHVQMGEVCKQTYIRCRENGEAEIMSIMTEITDDLYADWKKFDKDAFVNAWDIGNYVADYLHERVGAESCGCNAVIFNPDEV</sequence>
<feature type="chain" id="PRO_5042105472" evidence="1">
    <location>
        <begin position="23"/>
        <end position="157"/>
    </location>
</feature>
<name>A0AAD3H2A3_9STRA</name>
<dbReference type="Proteomes" id="UP001054902">
    <property type="component" value="Unassembled WGS sequence"/>
</dbReference>
<proteinExistence type="predicted"/>
<gene>
    <name evidence="2" type="ORF">CTEN210_03744</name>
</gene>
<keyword evidence="3" id="KW-1185">Reference proteome</keyword>
<keyword evidence="1" id="KW-0732">Signal</keyword>
<protein>
    <submittedName>
        <fullName evidence="2">Uncharacterized protein</fullName>
    </submittedName>
</protein>